<dbReference type="GO" id="GO:0005886">
    <property type="term" value="C:plasma membrane"/>
    <property type="evidence" value="ECO:0007669"/>
    <property type="project" value="UniProtKB-SubCell"/>
</dbReference>
<comment type="caution">
    <text evidence="8">The sequence shown here is derived from an EMBL/GenBank/DDBJ whole genome shotgun (WGS) entry which is preliminary data.</text>
</comment>
<proteinExistence type="predicted"/>
<dbReference type="PROSITE" id="PS50850">
    <property type="entry name" value="MFS"/>
    <property type="match status" value="1"/>
</dbReference>
<dbReference type="InterPro" id="IPR011701">
    <property type="entry name" value="MFS"/>
</dbReference>
<gene>
    <name evidence="8" type="ORF">Afil01_29440</name>
</gene>
<evidence type="ECO:0000256" key="2">
    <source>
        <dbReference type="ARBA" id="ARBA00022475"/>
    </source>
</evidence>
<evidence type="ECO:0000256" key="3">
    <source>
        <dbReference type="ARBA" id="ARBA00022692"/>
    </source>
</evidence>
<dbReference type="Pfam" id="PF07690">
    <property type="entry name" value="MFS_1"/>
    <property type="match status" value="2"/>
</dbReference>
<feature type="transmembrane region" description="Helical" evidence="6">
    <location>
        <begin position="288"/>
        <end position="311"/>
    </location>
</feature>
<evidence type="ECO:0000313" key="8">
    <source>
        <dbReference type="EMBL" id="GLZ78137.1"/>
    </source>
</evidence>
<protein>
    <submittedName>
        <fullName evidence="8">MFS transporter</fullName>
    </submittedName>
</protein>
<keyword evidence="5 6" id="KW-0472">Membrane</keyword>
<dbReference type="Gene3D" id="1.20.1250.20">
    <property type="entry name" value="MFS general substrate transporter like domains"/>
    <property type="match status" value="2"/>
</dbReference>
<keyword evidence="3 6" id="KW-0812">Transmembrane</keyword>
<feature type="transmembrane region" description="Helical" evidence="6">
    <location>
        <begin position="198"/>
        <end position="220"/>
    </location>
</feature>
<feature type="transmembrane region" description="Helical" evidence="6">
    <location>
        <begin position="323"/>
        <end position="344"/>
    </location>
</feature>
<evidence type="ECO:0000256" key="6">
    <source>
        <dbReference type="SAM" id="Phobius"/>
    </source>
</evidence>
<keyword evidence="2" id="KW-1003">Cell membrane</keyword>
<evidence type="ECO:0000259" key="7">
    <source>
        <dbReference type="PROSITE" id="PS50850"/>
    </source>
</evidence>
<organism evidence="8 9">
    <name type="scientific">Actinorhabdospora filicis</name>
    <dbReference type="NCBI Taxonomy" id="1785913"/>
    <lineage>
        <taxon>Bacteria</taxon>
        <taxon>Bacillati</taxon>
        <taxon>Actinomycetota</taxon>
        <taxon>Actinomycetes</taxon>
        <taxon>Micromonosporales</taxon>
        <taxon>Micromonosporaceae</taxon>
        <taxon>Actinorhabdospora</taxon>
    </lineage>
</organism>
<feature type="transmembrane region" description="Helical" evidence="6">
    <location>
        <begin position="263"/>
        <end position="282"/>
    </location>
</feature>
<feature type="transmembrane region" description="Helical" evidence="6">
    <location>
        <begin position="232"/>
        <end position="251"/>
    </location>
</feature>
<comment type="subcellular location">
    <subcellularLocation>
        <location evidence="1">Cell membrane</location>
        <topology evidence="1">Multi-pass membrane protein</topology>
    </subcellularLocation>
</comment>
<evidence type="ECO:0000256" key="5">
    <source>
        <dbReference type="ARBA" id="ARBA00023136"/>
    </source>
</evidence>
<keyword evidence="4 6" id="KW-1133">Transmembrane helix</keyword>
<feature type="transmembrane region" description="Helical" evidence="6">
    <location>
        <begin position="7"/>
        <end position="28"/>
    </location>
</feature>
<reference evidence="8" key="1">
    <citation type="submission" date="2023-03" db="EMBL/GenBank/DDBJ databases">
        <title>Actinorhabdospora filicis NBRC 111898.</title>
        <authorList>
            <person name="Ichikawa N."/>
            <person name="Sato H."/>
            <person name="Tonouchi N."/>
        </authorList>
    </citation>
    <scope>NUCLEOTIDE SEQUENCE</scope>
    <source>
        <strain evidence="8">NBRC 111898</strain>
    </source>
</reference>
<feature type="transmembrane region" description="Helical" evidence="6">
    <location>
        <begin position="34"/>
        <end position="55"/>
    </location>
</feature>
<dbReference type="PANTHER" id="PTHR43124:SF3">
    <property type="entry name" value="CHLORAMPHENICOL EFFLUX PUMP RV0191"/>
    <property type="match status" value="1"/>
</dbReference>
<dbReference type="InterPro" id="IPR036259">
    <property type="entry name" value="MFS_trans_sf"/>
</dbReference>
<dbReference type="InterPro" id="IPR020846">
    <property type="entry name" value="MFS_dom"/>
</dbReference>
<feature type="transmembrane region" description="Helical" evidence="6">
    <location>
        <begin position="129"/>
        <end position="152"/>
    </location>
</feature>
<dbReference type="EMBL" id="BSTX01000002">
    <property type="protein sequence ID" value="GLZ78137.1"/>
    <property type="molecule type" value="Genomic_DNA"/>
</dbReference>
<feature type="domain" description="Major facilitator superfamily (MFS) profile" evidence="7">
    <location>
        <begin position="1"/>
        <end position="380"/>
    </location>
</feature>
<accession>A0A9W6SLT1</accession>
<dbReference type="GO" id="GO:0022857">
    <property type="term" value="F:transmembrane transporter activity"/>
    <property type="evidence" value="ECO:0007669"/>
    <property type="project" value="InterPro"/>
</dbReference>
<dbReference type="AlphaFoldDB" id="A0A9W6SLT1"/>
<evidence type="ECO:0000256" key="1">
    <source>
        <dbReference type="ARBA" id="ARBA00004651"/>
    </source>
</evidence>
<evidence type="ECO:0000313" key="9">
    <source>
        <dbReference type="Proteomes" id="UP001165079"/>
    </source>
</evidence>
<feature type="transmembrane region" description="Helical" evidence="6">
    <location>
        <begin position="350"/>
        <end position="374"/>
    </location>
</feature>
<evidence type="ECO:0000256" key="4">
    <source>
        <dbReference type="ARBA" id="ARBA00022989"/>
    </source>
</evidence>
<dbReference type="SUPFAM" id="SSF103473">
    <property type="entry name" value="MFS general substrate transporter"/>
    <property type="match status" value="1"/>
</dbReference>
<dbReference type="InterPro" id="IPR050189">
    <property type="entry name" value="MFS_Efflux_Transporters"/>
</dbReference>
<sequence length="386" mass="38654">MRAGGAATTMTIACVIPVFLVGGLSVQITGDLGFGSSGVGLAVATYFGTSALASIPAGRLVERYGAVACGRAAIALSASSMLTIAAFARGLAALVIILAAGAAANSLGQLASNLLVARHVPDGRQGLLFGLKQAAIPASTLIAGACVPIIALTVGWRWAFVMAGILALTTMIPLRGLPAATPGPKRQDAKRMRPSAGLLITGAAAFCAASAASNITPFLVATAVDHGLSPAAAGLTLTMGSFVGLIARIAVGWFTDRRRADGLLLVTVMLALGSGGLALISATPLWTLPIGVIIGYVFGWSWAGVLTYAVTTTNPEAPAAASGVMQTGVYLGGMAGPFTFGIIAEHHGYAPAWIASGAIMLCAAALTAVARGLLAPGRDRARLHTG</sequence>
<dbReference type="PANTHER" id="PTHR43124">
    <property type="entry name" value="PURINE EFFLUX PUMP PBUE"/>
    <property type="match status" value="1"/>
</dbReference>
<name>A0A9W6SLT1_9ACTN</name>
<keyword evidence="9" id="KW-1185">Reference proteome</keyword>
<dbReference type="Proteomes" id="UP001165079">
    <property type="component" value="Unassembled WGS sequence"/>
</dbReference>